<organism evidence="2 3">
    <name type="scientific">Glonium stellatum</name>
    <dbReference type="NCBI Taxonomy" id="574774"/>
    <lineage>
        <taxon>Eukaryota</taxon>
        <taxon>Fungi</taxon>
        <taxon>Dikarya</taxon>
        <taxon>Ascomycota</taxon>
        <taxon>Pezizomycotina</taxon>
        <taxon>Dothideomycetes</taxon>
        <taxon>Pleosporomycetidae</taxon>
        <taxon>Gloniales</taxon>
        <taxon>Gloniaceae</taxon>
        <taxon>Glonium</taxon>
    </lineage>
</organism>
<accession>A0A8E2F3E7</accession>
<dbReference type="EMBL" id="KV749375">
    <property type="protein sequence ID" value="OCL09714.1"/>
    <property type="molecule type" value="Genomic_DNA"/>
</dbReference>
<keyword evidence="3" id="KW-1185">Reference proteome</keyword>
<evidence type="ECO:0000313" key="3">
    <source>
        <dbReference type="Proteomes" id="UP000250140"/>
    </source>
</evidence>
<evidence type="ECO:0000256" key="1">
    <source>
        <dbReference type="SAM" id="MobiDB-lite"/>
    </source>
</evidence>
<reference evidence="2 3" key="1">
    <citation type="journal article" date="2016" name="Nat. Commun.">
        <title>Ectomycorrhizal ecology is imprinted in the genome of the dominant symbiotic fungus Cenococcum geophilum.</title>
        <authorList>
            <consortium name="DOE Joint Genome Institute"/>
            <person name="Peter M."/>
            <person name="Kohler A."/>
            <person name="Ohm R.A."/>
            <person name="Kuo A."/>
            <person name="Krutzmann J."/>
            <person name="Morin E."/>
            <person name="Arend M."/>
            <person name="Barry K.W."/>
            <person name="Binder M."/>
            <person name="Choi C."/>
            <person name="Clum A."/>
            <person name="Copeland A."/>
            <person name="Grisel N."/>
            <person name="Haridas S."/>
            <person name="Kipfer T."/>
            <person name="LaButti K."/>
            <person name="Lindquist E."/>
            <person name="Lipzen A."/>
            <person name="Maire R."/>
            <person name="Meier B."/>
            <person name="Mihaltcheva S."/>
            <person name="Molinier V."/>
            <person name="Murat C."/>
            <person name="Poggeler S."/>
            <person name="Quandt C.A."/>
            <person name="Sperisen C."/>
            <person name="Tritt A."/>
            <person name="Tisserant E."/>
            <person name="Crous P.W."/>
            <person name="Henrissat B."/>
            <person name="Nehls U."/>
            <person name="Egli S."/>
            <person name="Spatafora J.W."/>
            <person name="Grigoriev I.V."/>
            <person name="Martin F.M."/>
        </authorList>
    </citation>
    <scope>NUCLEOTIDE SEQUENCE [LARGE SCALE GENOMIC DNA]</scope>
    <source>
        <strain evidence="2 3">CBS 207.34</strain>
    </source>
</reference>
<dbReference type="Proteomes" id="UP000250140">
    <property type="component" value="Unassembled WGS sequence"/>
</dbReference>
<dbReference type="AlphaFoldDB" id="A0A8E2F3E7"/>
<protein>
    <submittedName>
        <fullName evidence="2">Uncharacterized protein</fullName>
    </submittedName>
</protein>
<gene>
    <name evidence="2" type="ORF">AOQ84DRAFT_353903</name>
</gene>
<proteinExistence type="predicted"/>
<evidence type="ECO:0000313" key="2">
    <source>
        <dbReference type="EMBL" id="OCL09714.1"/>
    </source>
</evidence>
<sequence length="70" mass="7998">MPHVYPSNMPQASLAVEDSQKLDPTKTPSNQKVPHPRRQRSTSMERLSRSYYPLSTTPTHSPYIKPSTYP</sequence>
<name>A0A8E2F3E7_9PEZI</name>
<feature type="region of interest" description="Disordered" evidence="1">
    <location>
        <begin position="1"/>
        <end position="70"/>
    </location>
</feature>